<dbReference type="InterPro" id="IPR011009">
    <property type="entry name" value="Kinase-like_dom_sf"/>
</dbReference>
<organism evidence="2 3">
    <name type="scientific">Aspergillus novoparasiticus</name>
    <dbReference type="NCBI Taxonomy" id="986946"/>
    <lineage>
        <taxon>Eukaryota</taxon>
        <taxon>Fungi</taxon>
        <taxon>Dikarya</taxon>
        <taxon>Ascomycota</taxon>
        <taxon>Pezizomycotina</taxon>
        <taxon>Eurotiomycetes</taxon>
        <taxon>Eurotiomycetidae</taxon>
        <taxon>Eurotiales</taxon>
        <taxon>Aspergillaceae</taxon>
        <taxon>Aspergillus</taxon>
        <taxon>Aspergillus subgen. Circumdati</taxon>
    </lineage>
</organism>
<dbReference type="PANTHER" id="PTHR37542:SF3">
    <property type="entry name" value="PRION-INHIBITION AND PROPAGATION HELO DOMAIN-CONTAINING PROTEIN"/>
    <property type="match status" value="1"/>
</dbReference>
<dbReference type="Pfam" id="PF24476">
    <property type="entry name" value="DUF7580"/>
    <property type="match status" value="1"/>
</dbReference>
<reference evidence="2 3" key="1">
    <citation type="submission" date="2019-04" db="EMBL/GenBank/DDBJ databases">
        <title>Fungal friends and foes A comparative genomics study of 23 Aspergillus species from section Flavi.</title>
        <authorList>
            <consortium name="DOE Joint Genome Institute"/>
            <person name="Kjaerbolling I."/>
            <person name="Vesth T.C."/>
            <person name="Frisvad J.C."/>
            <person name="Nybo J.L."/>
            <person name="Theobald S."/>
            <person name="Kildgaard S."/>
            <person name="Petersen T.I."/>
            <person name="Kuo A."/>
            <person name="Sato A."/>
            <person name="Lyhne E.K."/>
            <person name="Kogle M.E."/>
            <person name="Wiebenga A."/>
            <person name="Kun R.S."/>
            <person name="Lubbers R.J."/>
            <person name="Makela M.R."/>
            <person name="Barry K."/>
            <person name="Chovatia M."/>
            <person name="Clum A."/>
            <person name="Daum C."/>
            <person name="Haridas S."/>
            <person name="He G."/>
            <person name="LaButti K."/>
            <person name="Lipzen A."/>
            <person name="Mondo S."/>
            <person name="Pangilinan J."/>
            <person name="Riley R."/>
            <person name="Salamov A."/>
            <person name="Simmons B.A."/>
            <person name="Magnuson J.K."/>
            <person name="Henrissat B."/>
            <person name="Mortensen U.H."/>
            <person name="Larsen T.O."/>
            <person name="De vries R.P."/>
            <person name="Grigoriev I.V."/>
            <person name="Machida M."/>
            <person name="Baker S.E."/>
            <person name="Andersen M.R."/>
        </authorList>
    </citation>
    <scope>NUCLEOTIDE SEQUENCE [LARGE SCALE GENOMIC DNA]</scope>
    <source>
        <strain evidence="2 3">CBS 126849</strain>
    </source>
</reference>
<accession>A0A5N6F2Z0</accession>
<dbReference type="PANTHER" id="PTHR37542">
    <property type="entry name" value="HELO DOMAIN-CONTAINING PROTEIN-RELATED"/>
    <property type="match status" value="1"/>
</dbReference>
<evidence type="ECO:0000313" key="2">
    <source>
        <dbReference type="EMBL" id="KAB8223593.1"/>
    </source>
</evidence>
<dbReference type="Proteomes" id="UP000326799">
    <property type="component" value="Unassembled WGS sequence"/>
</dbReference>
<name>A0A5N6F2Z0_9EURO</name>
<dbReference type="AlphaFoldDB" id="A0A5N6F2Z0"/>
<proteinExistence type="predicted"/>
<dbReference type="Gene3D" id="1.10.510.10">
    <property type="entry name" value="Transferase(Phosphotransferase) domain 1"/>
    <property type="match status" value="1"/>
</dbReference>
<evidence type="ECO:0000313" key="3">
    <source>
        <dbReference type="Proteomes" id="UP000326799"/>
    </source>
</evidence>
<gene>
    <name evidence="2" type="ORF">BDV33DRAFT_200255</name>
</gene>
<protein>
    <recommendedName>
        <fullName evidence="1">DUF7580 domain-containing protein</fullName>
    </recommendedName>
</protein>
<dbReference type="SUPFAM" id="SSF56112">
    <property type="entry name" value="Protein kinase-like (PK-like)"/>
    <property type="match status" value="1"/>
</dbReference>
<feature type="domain" description="DUF7580" evidence="1">
    <location>
        <begin position="3"/>
        <end position="204"/>
    </location>
</feature>
<dbReference type="EMBL" id="ML733404">
    <property type="protein sequence ID" value="KAB8223593.1"/>
    <property type="molecule type" value="Genomic_DNA"/>
</dbReference>
<sequence>MYHLQCSHWLHRSLSSYQILFFYDAETAALRMDTPYLAGLLYSRPDDQRVDERVFEVVSEGRVIGQGELDVYSHPGLMSTPRRYRRSDDVYSLGVILLEIALWESAAEYCSLDWSPHSIRNNGDDALAIKVVQAAKEELAADVGELYQHAVLACLNGLRGPDIEQEIPFNQLHRRPYDGTYQGEDPEYGLESDLLWKVVRRLEKLRV</sequence>
<dbReference type="InterPro" id="IPR056002">
    <property type="entry name" value="DUF7580"/>
</dbReference>
<keyword evidence="3" id="KW-1185">Reference proteome</keyword>
<evidence type="ECO:0000259" key="1">
    <source>
        <dbReference type="Pfam" id="PF24476"/>
    </source>
</evidence>